<keyword evidence="3" id="KW-1185">Reference proteome</keyword>
<feature type="compositionally biased region" description="Basic residues" evidence="1">
    <location>
        <begin position="1"/>
        <end position="11"/>
    </location>
</feature>
<accession>A0A9Q1E738</accession>
<dbReference type="Proteomes" id="UP001152622">
    <property type="component" value="Chromosome 23"/>
</dbReference>
<sequence>MSRRTIKKPKRLQFNEEEEGDRETSPSPSGNERKVKLGDDCNVTVSSHCWETAKGQATASGMTRVLLLGLFPIEVLLKSNLTGGKNKHCVEVPPSIKAVRDQEGDKRAFVNCGIN</sequence>
<gene>
    <name evidence="2" type="ORF">SKAU_G00414510</name>
</gene>
<dbReference type="AlphaFoldDB" id="A0A9Q1E738"/>
<protein>
    <submittedName>
        <fullName evidence="2">Uncharacterized protein</fullName>
    </submittedName>
</protein>
<comment type="caution">
    <text evidence="2">The sequence shown here is derived from an EMBL/GenBank/DDBJ whole genome shotgun (WGS) entry which is preliminary data.</text>
</comment>
<feature type="region of interest" description="Disordered" evidence="1">
    <location>
        <begin position="1"/>
        <end position="37"/>
    </location>
</feature>
<dbReference type="EMBL" id="JAINUF010000023">
    <property type="protein sequence ID" value="KAJ8333443.1"/>
    <property type="molecule type" value="Genomic_DNA"/>
</dbReference>
<evidence type="ECO:0000313" key="2">
    <source>
        <dbReference type="EMBL" id="KAJ8333443.1"/>
    </source>
</evidence>
<name>A0A9Q1E738_SYNKA</name>
<reference evidence="2" key="1">
    <citation type="journal article" date="2023" name="Science">
        <title>Genome structures resolve the early diversification of teleost fishes.</title>
        <authorList>
            <person name="Parey E."/>
            <person name="Louis A."/>
            <person name="Montfort J."/>
            <person name="Bouchez O."/>
            <person name="Roques C."/>
            <person name="Iampietro C."/>
            <person name="Lluch J."/>
            <person name="Castinel A."/>
            <person name="Donnadieu C."/>
            <person name="Desvignes T."/>
            <person name="Floi Bucao C."/>
            <person name="Jouanno E."/>
            <person name="Wen M."/>
            <person name="Mejri S."/>
            <person name="Dirks R."/>
            <person name="Jansen H."/>
            <person name="Henkel C."/>
            <person name="Chen W.J."/>
            <person name="Zahm M."/>
            <person name="Cabau C."/>
            <person name="Klopp C."/>
            <person name="Thompson A.W."/>
            <person name="Robinson-Rechavi M."/>
            <person name="Braasch I."/>
            <person name="Lecointre G."/>
            <person name="Bobe J."/>
            <person name="Postlethwait J.H."/>
            <person name="Berthelot C."/>
            <person name="Roest Crollius H."/>
            <person name="Guiguen Y."/>
        </authorList>
    </citation>
    <scope>NUCLEOTIDE SEQUENCE</scope>
    <source>
        <strain evidence="2">WJC10195</strain>
    </source>
</reference>
<evidence type="ECO:0000256" key="1">
    <source>
        <dbReference type="SAM" id="MobiDB-lite"/>
    </source>
</evidence>
<organism evidence="2 3">
    <name type="scientific">Synaphobranchus kaupii</name>
    <name type="common">Kaup's arrowtooth eel</name>
    <dbReference type="NCBI Taxonomy" id="118154"/>
    <lineage>
        <taxon>Eukaryota</taxon>
        <taxon>Metazoa</taxon>
        <taxon>Chordata</taxon>
        <taxon>Craniata</taxon>
        <taxon>Vertebrata</taxon>
        <taxon>Euteleostomi</taxon>
        <taxon>Actinopterygii</taxon>
        <taxon>Neopterygii</taxon>
        <taxon>Teleostei</taxon>
        <taxon>Anguilliformes</taxon>
        <taxon>Synaphobranchidae</taxon>
        <taxon>Synaphobranchus</taxon>
    </lineage>
</organism>
<evidence type="ECO:0000313" key="3">
    <source>
        <dbReference type="Proteomes" id="UP001152622"/>
    </source>
</evidence>
<proteinExistence type="predicted"/>
<dbReference type="OrthoDB" id="8910611at2759"/>